<evidence type="ECO:0000256" key="1">
    <source>
        <dbReference type="SAM" id="Coils"/>
    </source>
</evidence>
<gene>
    <name evidence="2" type="ORF">HMPREF0908_1586</name>
</gene>
<keyword evidence="3" id="KW-1185">Reference proteome</keyword>
<sequence>MTNETRAALVLLKEEMAAAEEALASFDALVAALQHSAFGAGIGAPTAAAEKSLSAVRALARRQTEYLKTVRAEDLSAVIAREPNPRERFAAVRALHAVRTRHEALRERVRSADRLLRQSADFISYQLNVISGTAADDTYGHSQPVAGPGAGVRREIAMFDADV</sequence>
<protein>
    <recommendedName>
        <fullName evidence="4">FlgN protein</fullName>
    </recommendedName>
</protein>
<comment type="caution">
    <text evidence="2">The sequence shown here is derived from an EMBL/GenBank/DDBJ whole genome shotgun (WGS) entry which is preliminary data.</text>
</comment>
<keyword evidence="1" id="KW-0175">Coiled coil</keyword>
<dbReference type="AlphaFoldDB" id="C4V4Z2"/>
<dbReference type="OrthoDB" id="1666063at2"/>
<accession>C4V4Z2</accession>
<dbReference type="RefSeq" id="WP_006690320.1">
    <property type="nucleotide sequence ID" value="NZ_GG694006.1"/>
</dbReference>
<dbReference type="EMBL" id="ACLA01000022">
    <property type="protein sequence ID" value="EEQ48040.1"/>
    <property type="molecule type" value="Genomic_DNA"/>
</dbReference>
<dbReference type="Proteomes" id="UP000005309">
    <property type="component" value="Unassembled WGS sequence"/>
</dbReference>
<dbReference type="STRING" id="638302.HMPREF0908_1586"/>
<organism evidence="2 3">
    <name type="scientific">Selenomonas flueggei ATCC 43531</name>
    <dbReference type="NCBI Taxonomy" id="638302"/>
    <lineage>
        <taxon>Bacteria</taxon>
        <taxon>Bacillati</taxon>
        <taxon>Bacillota</taxon>
        <taxon>Negativicutes</taxon>
        <taxon>Selenomonadales</taxon>
        <taxon>Selenomonadaceae</taxon>
        <taxon>Selenomonas</taxon>
    </lineage>
</organism>
<proteinExistence type="predicted"/>
<feature type="coiled-coil region" evidence="1">
    <location>
        <begin position="2"/>
        <end position="29"/>
    </location>
</feature>
<evidence type="ECO:0000313" key="3">
    <source>
        <dbReference type="Proteomes" id="UP000005309"/>
    </source>
</evidence>
<reference evidence="2 3" key="1">
    <citation type="submission" date="2009-04" db="EMBL/GenBank/DDBJ databases">
        <authorList>
            <person name="Qin X."/>
            <person name="Bachman B."/>
            <person name="Battles P."/>
            <person name="Bell A."/>
            <person name="Bess C."/>
            <person name="Bickham C."/>
            <person name="Chaboub L."/>
            <person name="Chen D."/>
            <person name="Coyle M."/>
            <person name="Deiros D.R."/>
            <person name="Dinh H."/>
            <person name="Forbes L."/>
            <person name="Fowler G."/>
            <person name="Francisco L."/>
            <person name="Fu Q."/>
            <person name="Gubbala S."/>
            <person name="Hale W."/>
            <person name="Han Y."/>
            <person name="Hemphill L."/>
            <person name="Highlander S.K."/>
            <person name="Hirani K."/>
            <person name="Hogues M."/>
            <person name="Jackson L."/>
            <person name="Jakkamsetti A."/>
            <person name="Javaid M."/>
            <person name="Jiang H."/>
            <person name="Korchina V."/>
            <person name="Kovar C."/>
            <person name="Lara F."/>
            <person name="Lee S."/>
            <person name="Mata R."/>
            <person name="Mathew T."/>
            <person name="Moen C."/>
            <person name="Morales K."/>
            <person name="Munidasa M."/>
            <person name="Nazareth L."/>
            <person name="Ngo R."/>
            <person name="Nguyen L."/>
            <person name="Okwuonu G."/>
            <person name="Ongeri F."/>
            <person name="Patil S."/>
            <person name="Petrosino J."/>
            <person name="Pham C."/>
            <person name="Pham P."/>
            <person name="Pu L.-L."/>
            <person name="Puazo M."/>
            <person name="Raj R."/>
            <person name="Reid J."/>
            <person name="Rouhana J."/>
            <person name="Saada N."/>
            <person name="Shang Y."/>
            <person name="Simmons D."/>
            <person name="Thornton R."/>
            <person name="Warren J."/>
            <person name="Weissenberger G."/>
            <person name="Zhang J."/>
            <person name="Zhang L."/>
            <person name="Zhou C."/>
            <person name="Zhu D."/>
            <person name="Muzny D."/>
            <person name="Worley K."/>
            <person name="Gibbs R."/>
        </authorList>
    </citation>
    <scope>NUCLEOTIDE SEQUENCE [LARGE SCALE GENOMIC DNA]</scope>
    <source>
        <strain evidence="2 3">ATCC 43531</strain>
    </source>
</reference>
<dbReference type="HOGENOM" id="CLU_1625916_0_0_9"/>
<evidence type="ECO:0008006" key="4">
    <source>
        <dbReference type="Google" id="ProtNLM"/>
    </source>
</evidence>
<name>C4V4Z2_9FIRM</name>
<evidence type="ECO:0000313" key="2">
    <source>
        <dbReference type="EMBL" id="EEQ48040.1"/>
    </source>
</evidence>